<dbReference type="GeneID" id="85366447"/>
<gene>
    <name evidence="2" type="ORF">EV420DRAFT_644118</name>
</gene>
<dbReference type="AlphaFoldDB" id="A0AA39U488"/>
<protein>
    <submittedName>
        <fullName evidence="2">Uncharacterized protein</fullName>
    </submittedName>
</protein>
<feature type="signal peptide" evidence="1">
    <location>
        <begin position="1"/>
        <end position="19"/>
    </location>
</feature>
<dbReference type="RefSeq" id="XP_060337317.1">
    <property type="nucleotide sequence ID" value="XM_060482899.1"/>
</dbReference>
<organism evidence="2 3">
    <name type="scientific">Armillaria tabescens</name>
    <name type="common">Ringless honey mushroom</name>
    <name type="synonym">Agaricus tabescens</name>
    <dbReference type="NCBI Taxonomy" id="1929756"/>
    <lineage>
        <taxon>Eukaryota</taxon>
        <taxon>Fungi</taxon>
        <taxon>Dikarya</taxon>
        <taxon>Basidiomycota</taxon>
        <taxon>Agaricomycotina</taxon>
        <taxon>Agaricomycetes</taxon>
        <taxon>Agaricomycetidae</taxon>
        <taxon>Agaricales</taxon>
        <taxon>Marasmiineae</taxon>
        <taxon>Physalacriaceae</taxon>
        <taxon>Desarmillaria</taxon>
    </lineage>
</organism>
<feature type="chain" id="PRO_5041308188" evidence="1">
    <location>
        <begin position="20"/>
        <end position="154"/>
    </location>
</feature>
<sequence length="154" mass="16767">MVFKSLLLIVSFSVALASASDPPVVPGRYALIPINEENSGMVDIPLYEEVRVVHFSEQTPLAQWNIQPCDMGNNTYLSTIKSSPVSSTGPIPSPIPRPGRWLILPQGGNNPVLSSTRKFCWNVFPHGNNTWRLRSSNDSSGCKSSSICSGIFCS</sequence>
<comment type="caution">
    <text evidence="2">The sequence shown here is derived from an EMBL/GenBank/DDBJ whole genome shotgun (WGS) entry which is preliminary data.</text>
</comment>
<keyword evidence="3" id="KW-1185">Reference proteome</keyword>
<dbReference type="EMBL" id="JAUEPS010000003">
    <property type="protein sequence ID" value="KAK0466725.1"/>
    <property type="molecule type" value="Genomic_DNA"/>
</dbReference>
<evidence type="ECO:0000256" key="1">
    <source>
        <dbReference type="SAM" id="SignalP"/>
    </source>
</evidence>
<reference evidence="2" key="1">
    <citation type="submission" date="2023-06" db="EMBL/GenBank/DDBJ databases">
        <authorList>
            <consortium name="Lawrence Berkeley National Laboratory"/>
            <person name="Ahrendt S."/>
            <person name="Sahu N."/>
            <person name="Indic B."/>
            <person name="Wong-Bajracharya J."/>
            <person name="Merenyi Z."/>
            <person name="Ke H.-M."/>
            <person name="Monk M."/>
            <person name="Kocsube S."/>
            <person name="Drula E."/>
            <person name="Lipzen A."/>
            <person name="Balint B."/>
            <person name="Henrissat B."/>
            <person name="Andreopoulos B."/>
            <person name="Martin F.M."/>
            <person name="Harder C.B."/>
            <person name="Rigling D."/>
            <person name="Ford K.L."/>
            <person name="Foster G.D."/>
            <person name="Pangilinan J."/>
            <person name="Papanicolaou A."/>
            <person name="Barry K."/>
            <person name="LaButti K."/>
            <person name="Viragh M."/>
            <person name="Koriabine M."/>
            <person name="Yan M."/>
            <person name="Riley R."/>
            <person name="Champramary S."/>
            <person name="Plett K.L."/>
            <person name="Tsai I.J."/>
            <person name="Slot J."/>
            <person name="Sipos G."/>
            <person name="Plett J."/>
            <person name="Nagy L.G."/>
            <person name="Grigoriev I.V."/>
        </authorList>
    </citation>
    <scope>NUCLEOTIDE SEQUENCE</scope>
    <source>
        <strain evidence="2">CCBAS 213</strain>
    </source>
</reference>
<dbReference type="Proteomes" id="UP001175211">
    <property type="component" value="Unassembled WGS sequence"/>
</dbReference>
<evidence type="ECO:0000313" key="3">
    <source>
        <dbReference type="Proteomes" id="UP001175211"/>
    </source>
</evidence>
<accession>A0AA39U488</accession>
<evidence type="ECO:0000313" key="2">
    <source>
        <dbReference type="EMBL" id="KAK0466725.1"/>
    </source>
</evidence>
<keyword evidence="1" id="KW-0732">Signal</keyword>
<proteinExistence type="predicted"/>
<name>A0AA39U488_ARMTA</name>